<dbReference type="Proteomes" id="UP001337655">
    <property type="component" value="Unassembled WGS sequence"/>
</dbReference>
<gene>
    <name evidence="1" type="ORF">LTR77_000922</name>
</gene>
<dbReference type="EMBL" id="JAVRRT010000001">
    <property type="protein sequence ID" value="KAK5175782.1"/>
    <property type="molecule type" value="Genomic_DNA"/>
</dbReference>
<accession>A0AAV9PSI3</accession>
<proteinExistence type="predicted"/>
<sequence>MLIDRSIATGQCNRNISNIGIQRSYGSVGLRAEFTSMDYLGKCKFYAEWVYAGSWPEDRLEEWVVPLYGAMAKIRQEDPQLDEELYKGLEAAIKTAQDCSRVAVSQVRIAEEWEASLTPEEQEDVRKCLEKEREFGDRVK</sequence>
<evidence type="ECO:0000313" key="2">
    <source>
        <dbReference type="Proteomes" id="UP001337655"/>
    </source>
</evidence>
<comment type="caution">
    <text evidence="1">The sequence shown here is derived from an EMBL/GenBank/DDBJ whole genome shotgun (WGS) entry which is preliminary data.</text>
</comment>
<dbReference type="AlphaFoldDB" id="A0AAV9PSI3"/>
<dbReference type="RefSeq" id="XP_064664420.1">
    <property type="nucleotide sequence ID" value="XM_064798186.1"/>
</dbReference>
<dbReference type="GeneID" id="89922271"/>
<keyword evidence="2" id="KW-1185">Reference proteome</keyword>
<protein>
    <submittedName>
        <fullName evidence="1">Uncharacterized protein</fullName>
    </submittedName>
</protein>
<evidence type="ECO:0000313" key="1">
    <source>
        <dbReference type="EMBL" id="KAK5175782.1"/>
    </source>
</evidence>
<organism evidence="1 2">
    <name type="scientific">Saxophila tyrrhenica</name>
    <dbReference type="NCBI Taxonomy" id="1690608"/>
    <lineage>
        <taxon>Eukaryota</taxon>
        <taxon>Fungi</taxon>
        <taxon>Dikarya</taxon>
        <taxon>Ascomycota</taxon>
        <taxon>Pezizomycotina</taxon>
        <taxon>Dothideomycetes</taxon>
        <taxon>Dothideomycetidae</taxon>
        <taxon>Mycosphaerellales</taxon>
        <taxon>Extremaceae</taxon>
        <taxon>Saxophila</taxon>
    </lineage>
</organism>
<reference evidence="1 2" key="1">
    <citation type="submission" date="2023-08" db="EMBL/GenBank/DDBJ databases">
        <title>Black Yeasts Isolated from many extreme environments.</title>
        <authorList>
            <person name="Coleine C."/>
            <person name="Stajich J.E."/>
            <person name="Selbmann L."/>
        </authorList>
    </citation>
    <scope>NUCLEOTIDE SEQUENCE [LARGE SCALE GENOMIC DNA]</scope>
    <source>
        <strain evidence="1 2">CCFEE 5935</strain>
    </source>
</reference>
<name>A0AAV9PSI3_9PEZI</name>